<dbReference type="PROSITE" id="PS00041">
    <property type="entry name" value="HTH_ARAC_FAMILY_1"/>
    <property type="match status" value="1"/>
</dbReference>
<dbReference type="InterPro" id="IPR011051">
    <property type="entry name" value="RmlC_Cupin_sf"/>
</dbReference>
<feature type="domain" description="HTH araC/xylS-type" evidence="4">
    <location>
        <begin position="178"/>
        <end position="276"/>
    </location>
</feature>
<dbReference type="PANTHER" id="PTHR43280">
    <property type="entry name" value="ARAC-FAMILY TRANSCRIPTIONAL REGULATOR"/>
    <property type="match status" value="1"/>
</dbReference>
<dbReference type="RefSeq" id="WP_109615415.1">
    <property type="nucleotide sequence ID" value="NZ_QGDO01000001.1"/>
</dbReference>
<keyword evidence="2 5" id="KW-0238">DNA-binding</keyword>
<dbReference type="SUPFAM" id="SSF51182">
    <property type="entry name" value="RmlC-like cupins"/>
    <property type="match status" value="1"/>
</dbReference>
<sequence length="282" mass="33401">MKAYLEKVVTSDESNIRAFHYSENSFETPWHVHPEFELTYVLNSHGVRYVGNNISEYEPLELVLLGSNLPHCWKKDIASEERAESLVIQWSQELMDGVKHFKEIQFLMKNINRGILFKNADLYQVRERMEAIIEAHGFERMLKFLDLLKLLSTVEVEEVLAGASYAYDFSSETNSRIEMVQNFVAMHYPRKIKLAEIAEQLNMTEQSFSRFFSKAMQRPFFVYLNEYRVNRASRLLLETDMQVAEIGYQCGYESLPFFYQQFKKFKNYSPLGFRKMYRNMVQ</sequence>
<dbReference type="EMBL" id="QGDO01000001">
    <property type="protein sequence ID" value="PWJ43886.1"/>
    <property type="molecule type" value="Genomic_DNA"/>
</dbReference>
<evidence type="ECO:0000256" key="2">
    <source>
        <dbReference type="ARBA" id="ARBA00023125"/>
    </source>
</evidence>
<dbReference type="InterPro" id="IPR018062">
    <property type="entry name" value="HTH_AraC-typ_CS"/>
</dbReference>
<organism evidence="5 6">
    <name type="scientific">Sediminitomix flava</name>
    <dbReference type="NCBI Taxonomy" id="379075"/>
    <lineage>
        <taxon>Bacteria</taxon>
        <taxon>Pseudomonadati</taxon>
        <taxon>Bacteroidota</taxon>
        <taxon>Cytophagia</taxon>
        <taxon>Cytophagales</taxon>
        <taxon>Flammeovirgaceae</taxon>
        <taxon>Sediminitomix</taxon>
    </lineage>
</organism>
<dbReference type="AlphaFoldDB" id="A0A315ZE43"/>
<accession>A0A315ZE43</accession>
<evidence type="ECO:0000313" key="5">
    <source>
        <dbReference type="EMBL" id="PWJ43886.1"/>
    </source>
</evidence>
<dbReference type="Gene3D" id="2.60.120.10">
    <property type="entry name" value="Jelly Rolls"/>
    <property type="match status" value="1"/>
</dbReference>
<evidence type="ECO:0000313" key="6">
    <source>
        <dbReference type="Proteomes" id="UP000245535"/>
    </source>
</evidence>
<evidence type="ECO:0000259" key="4">
    <source>
        <dbReference type="PROSITE" id="PS01124"/>
    </source>
</evidence>
<comment type="caution">
    <text evidence="5">The sequence shown here is derived from an EMBL/GenBank/DDBJ whole genome shotgun (WGS) entry which is preliminary data.</text>
</comment>
<evidence type="ECO:0000256" key="3">
    <source>
        <dbReference type="ARBA" id="ARBA00023163"/>
    </source>
</evidence>
<dbReference type="Pfam" id="PF12833">
    <property type="entry name" value="HTH_18"/>
    <property type="match status" value="1"/>
</dbReference>
<dbReference type="InterPro" id="IPR009057">
    <property type="entry name" value="Homeodomain-like_sf"/>
</dbReference>
<dbReference type="GO" id="GO:0043565">
    <property type="term" value="F:sequence-specific DNA binding"/>
    <property type="evidence" value="ECO:0007669"/>
    <property type="project" value="InterPro"/>
</dbReference>
<name>A0A315ZE43_SEDFL</name>
<dbReference type="SUPFAM" id="SSF46689">
    <property type="entry name" value="Homeodomain-like"/>
    <property type="match status" value="2"/>
</dbReference>
<keyword evidence="6" id="KW-1185">Reference proteome</keyword>
<keyword evidence="3" id="KW-0804">Transcription</keyword>
<dbReference type="CDD" id="cd06976">
    <property type="entry name" value="cupin_MtlR-like_N"/>
    <property type="match status" value="1"/>
</dbReference>
<evidence type="ECO:0000256" key="1">
    <source>
        <dbReference type="ARBA" id="ARBA00023015"/>
    </source>
</evidence>
<dbReference type="Gene3D" id="1.10.10.60">
    <property type="entry name" value="Homeodomain-like"/>
    <property type="match status" value="2"/>
</dbReference>
<gene>
    <name evidence="5" type="ORF">BC781_101236</name>
</gene>
<dbReference type="GO" id="GO:0003700">
    <property type="term" value="F:DNA-binding transcription factor activity"/>
    <property type="evidence" value="ECO:0007669"/>
    <property type="project" value="InterPro"/>
</dbReference>
<reference evidence="5 6" key="1">
    <citation type="submission" date="2018-03" db="EMBL/GenBank/DDBJ databases">
        <title>Genomic Encyclopedia of Archaeal and Bacterial Type Strains, Phase II (KMG-II): from individual species to whole genera.</title>
        <authorList>
            <person name="Goeker M."/>
        </authorList>
    </citation>
    <scope>NUCLEOTIDE SEQUENCE [LARGE SCALE GENOMIC DNA]</scope>
    <source>
        <strain evidence="5 6">DSM 28229</strain>
    </source>
</reference>
<proteinExistence type="predicted"/>
<protein>
    <submittedName>
        <fullName evidence="5">AraC-like DNA-binding protein</fullName>
    </submittedName>
</protein>
<dbReference type="OrthoDB" id="792101at2"/>
<dbReference type="PANTHER" id="PTHR43280:SF27">
    <property type="entry name" value="TRANSCRIPTIONAL REGULATOR MTLR"/>
    <property type="match status" value="1"/>
</dbReference>
<keyword evidence="1" id="KW-0805">Transcription regulation</keyword>
<dbReference type="InterPro" id="IPR014710">
    <property type="entry name" value="RmlC-like_jellyroll"/>
</dbReference>
<dbReference type="SMART" id="SM00342">
    <property type="entry name" value="HTH_ARAC"/>
    <property type="match status" value="1"/>
</dbReference>
<dbReference type="PROSITE" id="PS01124">
    <property type="entry name" value="HTH_ARAC_FAMILY_2"/>
    <property type="match status" value="1"/>
</dbReference>
<dbReference type="Proteomes" id="UP000245535">
    <property type="component" value="Unassembled WGS sequence"/>
</dbReference>
<dbReference type="InterPro" id="IPR018060">
    <property type="entry name" value="HTH_AraC"/>
</dbReference>